<protein>
    <submittedName>
        <fullName evidence="2">Uncharacterized protein</fullName>
    </submittedName>
</protein>
<evidence type="ECO:0000313" key="2">
    <source>
        <dbReference type="EMBL" id="POS71138.1"/>
    </source>
</evidence>
<feature type="compositionally biased region" description="Basic and acidic residues" evidence="1">
    <location>
        <begin position="135"/>
        <end position="146"/>
    </location>
</feature>
<feature type="compositionally biased region" description="Polar residues" evidence="1">
    <location>
        <begin position="151"/>
        <end position="164"/>
    </location>
</feature>
<dbReference type="Proteomes" id="UP000094444">
    <property type="component" value="Unassembled WGS sequence"/>
</dbReference>
<accession>A0A2P5HLJ8</accession>
<reference evidence="2" key="1">
    <citation type="submission" date="2017-09" db="EMBL/GenBank/DDBJ databases">
        <title>Polyketide synthases of a Diaporthe helianthi virulent isolate.</title>
        <authorList>
            <person name="Baroncelli R."/>
        </authorList>
    </citation>
    <scope>NUCLEOTIDE SEQUENCE [LARGE SCALE GENOMIC DNA]</scope>
    <source>
        <strain evidence="2">7/96</strain>
    </source>
</reference>
<proteinExistence type="predicted"/>
<dbReference type="InParanoid" id="A0A2P5HLJ8"/>
<sequence>MINTSRSLPPPPPPQNNQHDPLSSFRSTCIDTALEIQQQQLHATADLKDGRATGLACGLIDEKNCKKRTTAAKHSASHSSVRITAPAPSSLVLVLPVEFKFTFINILLLGVDLKLDLDLDLDLDLVVPFTSRTDSTPHHDGEDIRAKGSPAQEQPEQWQHNNRL</sequence>
<evidence type="ECO:0000313" key="3">
    <source>
        <dbReference type="Proteomes" id="UP000094444"/>
    </source>
</evidence>
<feature type="region of interest" description="Disordered" evidence="1">
    <location>
        <begin position="1"/>
        <end position="22"/>
    </location>
</feature>
<evidence type="ECO:0000256" key="1">
    <source>
        <dbReference type="SAM" id="MobiDB-lite"/>
    </source>
</evidence>
<dbReference type="EMBL" id="MAVT02001363">
    <property type="protein sequence ID" value="POS71138.1"/>
    <property type="molecule type" value="Genomic_DNA"/>
</dbReference>
<dbReference type="AlphaFoldDB" id="A0A2P5HLJ8"/>
<gene>
    <name evidence="2" type="ORF">DHEL01_v210466</name>
</gene>
<name>A0A2P5HLJ8_DIAHE</name>
<organism evidence="2 3">
    <name type="scientific">Diaporthe helianthi</name>
    <dbReference type="NCBI Taxonomy" id="158607"/>
    <lineage>
        <taxon>Eukaryota</taxon>
        <taxon>Fungi</taxon>
        <taxon>Dikarya</taxon>
        <taxon>Ascomycota</taxon>
        <taxon>Pezizomycotina</taxon>
        <taxon>Sordariomycetes</taxon>
        <taxon>Sordariomycetidae</taxon>
        <taxon>Diaporthales</taxon>
        <taxon>Diaporthaceae</taxon>
        <taxon>Diaporthe</taxon>
    </lineage>
</organism>
<comment type="caution">
    <text evidence="2">The sequence shown here is derived from an EMBL/GenBank/DDBJ whole genome shotgun (WGS) entry which is preliminary data.</text>
</comment>
<feature type="region of interest" description="Disordered" evidence="1">
    <location>
        <begin position="132"/>
        <end position="164"/>
    </location>
</feature>
<keyword evidence="3" id="KW-1185">Reference proteome</keyword>